<dbReference type="InterPro" id="IPR050681">
    <property type="entry name" value="CDF/SLC30A"/>
</dbReference>
<keyword evidence="8 10" id="KW-0472">Membrane</keyword>
<dbReference type="OrthoDB" id="9944568at2759"/>
<evidence type="ECO:0000256" key="6">
    <source>
        <dbReference type="ARBA" id="ARBA00022989"/>
    </source>
</evidence>
<keyword evidence="6 10" id="KW-1133">Transmembrane helix</keyword>
<dbReference type="InterPro" id="IPR027469">
    <property type="entry name" value="Cation_efflux_TMD_sf"/>
</dbReference>
<keyword evidence="7" id="KW-0406">Ion transport</keyword>
<protein>
    <submittedName>
        <fullName evidence="13">Zn2+ transporter</fullName>
    </submittedName>
</protein>
<evidence type="ECO:0000256" key="10">
    <source>
        <dbReference type="SAM" id="Phobius"/>
    </source>
</evidence>
<gene>
    <name evidence="13" type="ORF">KFL_003450040</name>
</gene>
<dbReference type="Proteomes" id="UP000054558">
    <property type="component" value="Unassembled WGS sequence"/>
</dbReference>
<evidence type="ECO:0000256" key="7">
    <source>
        <dbReference type="ARBA" id="ARBA00023065"/>
    </source>
</evidence>
<keyword evidence="5" id="KW-0862">Zinc</keyword>
<evidence type="ECO:0000259" key="12">
    <source>
        <dbReference type="Pfam" id="PF16916"/>
    </source>
</evidence>
<dbReference type="Gene3D" id="1.20.1510.10">
    <property type="entry name" value="Cation efflux protein transmembrane domain"/>
    <property type="match status" value="2"/>
</dbReference>
<evidence type="ECO:0000256" key="1">
    <source>
        <dbReference type="ARBA" id="ARBA00004141"/>
    </source>
</evidence>
<keyword evidence="4 10" id="KW-0812">Transmembrane</keyword>
<dbReference type="PANTHER" id="PTHR11562">
    <property type="entry name" value="CATION EFFLUX PROTEIN/ ZINC TRANSPORTER"/>
    <property type="match status" value="1"/>
</dbReference>
<feature type="compositionally biased region" description="Basic and acidic residues" evidence="9">
    <location>
        <begin position="416"/>
        <end position="429"/>
    </location>
</feature>
<dbReference type="AlphaFoldDB" id="A0A1Y1IF28"/>
<evidence type="ECO:0000313" key="13">
    <source>
        <dbReference type="EMBL" id="GAQ87317.1"/>
    </source>
</evidence>
<accession>A0A1Y1IF28</accession>
<dbReference type="Pfam" id="PF16916">
    <property type="entry name" value="ZT_dimer"/>
    <property type="match status" value="1"/>
</dbReference>
<dbReference type="STRING" id="105231.A0A1Y1IF28"/>
<keyword evidence="14" id="KW-1185">Reference proteome</keyword>
<feature type="domain" description="Cation efflux protein transmembrane" evidence="11">
    <location>
        <begin position="500"/>
        <end position="567"/>
    </location>
</feature>
<feature type="transmembrane region" description="Helical" evidence="10">
    <location>
        <begin position="97"/>
        <end position="119"/>
    </location>
</feature>
<dbReference type="PANTHER" id="PTHR11562:SF88">
    <property type="entry name" value="METAL TOLERANCE PROTEIN 1"/>
    <property type="match status" value="1"/>
</dbReference>
<evidence type="ECO:0000256" key="8">
    <source>
        <dbReference type="ARBA" id="ARBA00023136"/>
    </source>
</evidence>
<evidence type="ECO:0000256" key="4">
    <source>
        <dbReference type="ARBA" id="ARBA00022692"/>
    </source>
</evidence>
<feature type="compositionally biased region" description="Basic and acidic residues" evidence="9">
    <location>
        <begin position="328"/>
        <end position="338"/>
    </location>
</feature>
<dbReference type="GO" id="GO:0005886">
    <property type="term" value="C:plasma membrane"/>
    <property type="evidence" value="ECO:0000318"/>
    <property type="project" value="GO_Central"/>
</dbReference>
<feature type="domain" description="Cation efflux protein cytoplasmic" evidence="12">
    <location>
        <begin position="571"/>
        <end position="644"/>
    </location>
</feature>
<dbReference type="GO" id="GO:0005385">
    <property type="term" value="F:zinc ion transmembrane transporter activity"/>
    <property type="evidence" value="ECO:0000318"/>
    <property type="project" value="GO_Central"/>
</dbReference>
<dbReference type="InterPro" id="IPR058533">
    <property type="entry name" value="Cation_efflux_TM"/>
</dbReference>
<feature type="domain" description="Cation efflux protein transmembrane" evidence="11">
    <location>
        <begin position="98"/>
        <end position="221"/>
    </location>
</feature>
<dbReference type="OMA" id="NISNCET"/>
<name>A0A1Y1IF28_KLENI</name>
<keyword evidence="5" id="KW-0864">Zinc transport</keyword>
<feature type="transmembrane region" description="Helical" evidence="10">
    <location>
        <begin position="163"/>
        <end position="185"/>
    </location>
</feature>
<keyword evidence="3" id="KW-0813">Transport</keyword>
<dbReference type="EMBL" id="DF237294">
    <property type="protein sequence ID" value="GAQ87317.1"/>
    <property type="molecule type" value="Genomic_DNA"/>
</dbReference>
<evidence type="ECO:0000256" key="2">
    <source>
        <dbReference type="ARBA" id="ARBA00008873"/>
    </source>
</evidence>
<evidence type="ECO:0000259" key="11">
    <source>
        <dbReference type="Pfam" id="PF01545"/>
    </source>
</evidence>
<dbReference type="GO" id="GO:0071577">
    <property type="term" value="P:zinc ion transmembrane transport"/>
    <property type="evidence" value="ECO:0000318"/>
    <property type="project" value="GO_Central"/>
</dbReference>
<dbReference type="InterPro" id="IPR027470">
    <property type="entry name" value="Cation_efflux_CTD"/>
</dbReference>
<organism evidence="13 14">
    <name type="scientific">Klebsormidium nitens</name>
    <name type="common">Green alga</name>
    <name type="synonym">Ulothrix nitens</name>
    <dbReference type="NCBI Taxonomy" id="105231"/>
    <lineage>
        <taxon>Eukaryota</taxon>
        <taxon>Viridiplantae</taxon>
        <taxon>Streptophyta</taxon>
        <taxon>Klebsormidiophyceae</taxon>
        <taxon>Klebsormidiales</taxon>
        <taxon>Klebsormidiaceae</taxon>
        <taxon>Klebsormidium</taxon>
    </lineage>
</organism>
<dbReference type="NCBIfam" id="TIGR01297">
    <property type="entry name" value="CDF"/>
    <property type="match status" value="2"/>
</dbReference>
<reference evidence="13 14" key="1">
    <citation type="journal article" date="2014" name="Nat. Commun.">
        <title>Klebsormidium flaccidum genome reveals primary factors for plant terrestrial adaptation.</title>
        <authorList>
            <person name="Hori K."/>
            <person name="Maruyama F."/>
            <person name="Fujisawa T."/>
            <person name="Togashi T."/>
            <person name="Yamamoto N."/>
            <person name="Seo M."/>
            <person name="Sato S."/>
            <person name="Yamada T."/>
            <person name="Mori H."/>
            <person name="Tajima N."/>
            <person name="Moriyama T."/>
            <person name="Ikeuchi M."/>
            <person name="Watanabe M."/>
            <person name="Wada H."/>
            <person name="Kobayashi K."/>
            <person name="Saito M."/>
            <person name="Masuda T."/>
            <person name="Sasaki-Sekimoto Y."/>
            <person name="Mashiguchi K."/>
            <person name="Awai K."/>
            <person name="Shimojima M."/>
            <person name="Masuda S."/>
            <person name="Iwai M."/>
            <person name="Nobusawa T."/>
            <person name="Narise T."/>
            <person name="Kondo S."/>
            <person name="Saito H."/>
            <person name="Sato R."/>
            <person name="Murakawa M."/>
            <person name="Ihara Y."/>
            <person name="Oshima-Yamada Y."/>
            <person name="Ohtaka K."/>
            <person name="Satoh M."/>
            <person name="Sonobe K."/>
            <person name="Ishii M."/>
            <person name="Ohtani R."/>
            <person name="Kanamori-Sato M."/>
            <person name="Honoki R."/>
            <person name="Miyazaki D."/>
            <person name="Mochizuki H."/>
            <person name="Umetsu J."/>
            <person name="Higashi K."/>
            <person name="Shibata D."/>
            <person name="Kamiya Y."/>
            <person name="Sato N."/>
            <person name="Nakamura Y."/>
            <person name="Tabata S."/>
            <person name="Ida S."/>
            <person name="Kurokawa K."/>
            <person name="Ohta H."/>
        </authorList>
    </citation>
    <scope>NUCLEOTIDE SEQUENCE [LARGE SCALE GENOMIC DNA]</scope>
    <source>
        <strain evidence="13 14">NIES-2285</strain>
    </source>
</reference>
<dbReference type="SUPFAM" id="SSF161111">
    <property type="entry name" value="Cation efflux protein transmembrane domain-like"/>
    <property type="match status" value="1"/>
</dbReference>
<feature type="region of interest" description="Disordered" evidence="9">
    <location>
        <begin position="304"/>
        <end position="438"/>
    </location>
</feature>
<evidence type="ECO:0000256" key="9">
    <source>
        <dbReference type="SAM" id="MobiDB-lite"/>
    </source>
</evidence>
<comment type="subcellular location">
    <subcellularLocation>
        <location evidence="1">Membrane</location>
        <topology evidence="1">Multi-pass membrane protein</topology>
    </subcellularLocation>
</comment>
<feature type="compositionally biased region" description="Basic and acidic residues" evidence="9">
    <location>
        <begin position="304"/>
        <end position="314"/>
    </location>
</feature>
<proteinExistence type="inferred from homology"/>
<evidence type="ECO:0000256" key="3">
    <source>
        <dbReference type="ARBA" id="ARBA00022448"/>
    </source>
</evidence>
<feature type="region of interest" description="Disordered" evidence="9">
    <location>
        <begin position="471"/>
        <end position="498"/>
    </location>
</feature>
<feature type="compositionally biased region" description="Basic residues" evidence="9">
    <location>
        <begin position="400"/>
        <end position="415"/>
    </location>
</feature>
<feature type="transmembrane region" description="Helical" evidence="10">
    <location>
        <begin position="197"/>
        <end position="217"/>
    </location>
</feature>
<evidence type="ECO:0000313" key="14">
    <source>
        <dbReference type="Proteomes" id="UP000054558"/>
    </source>
</evidence>
<feature type="region of interest" description="Disordered" evidence="9">
    <location>
        <begin position="1"/>
        <end position="24"/>
    </location>
</feature>
<dbReference type="Pfam" id="PF01545">
    <property type="entry name" value="Cation_efflux"/>
    <property type="match status" value="2"/>
</dbReference>
<comment type="similarity">
    <text evidence="2">Belongs to the cation diffusion facilitator (CDF) transporter (TC 2.A.4) family. SLC30A subfamily.</text>
</comment>
<feature type="transmembrane region" description="Helical" evidence="10">
    <location>
        <begin position="125"/>
        <end position="143"/>
    </location>
</feature>
<sequence>MVLGLSLPSRPGDHMPVPHGDMEAGSLPATQAVQQGDCALAGKHVDGWEQHRGAAAPEAEELADLPANSVSDCLLSKDRDDGCDVVERERVWRKLSWAIVLCCLFMGIEVVGGVLSNSLAILTDAAHLLSDVAGFALSLFALWGASWRPTRRHSYGYQRMEILGALASVLMTWAITGFIIVEAITRLLYSAEDVNGRVMFLTATFGVAVNVAMAVLLSEHHSHGLPGQACSHGHDHAHAHAVDSYAGPPSPNKPVRTGYAVLENTEEPTSEKDSFVEMASVVLPAADGIAGQDVAVVVHRHDNHGTEPAADHGVQKALTSAGQACTGHHSEGHRHEHPPSAGPPSSKAGQGDLSSATAEGPAGQHSPHTHSHQHQQHTGCEAGHGTAAHHSHAHPPVQPHSHHHHPHPHSHFHSCGHKEPAKGHGHREAPASAATEAPDCHNCSDADAFTPLFSPLQLLSDAPAYLAGKLDPSFSPSEGPGGAHVHSSGGCKGAHGHTPRKQNINLRGAFVHVVGDLVQSVGVMVAGAIIWARPDWRAVDLACTFLFSTLVVGTTVKMVRDIVEILMEATPHDVDADALEAALQKLDGVRGVHRLHVWALSVGKNALTCHVAAKQGADTRKVLREASELCSSIYKIDHVTIQIES</sequence>
<dbReference type="InterPro" id="IPR002524">
    <property type="entry name" value="Cation_efflux"/>
</dbReference>
<evidence type="ECO:0000256" key="5">
    <source>
        <dbReference type="ARBA" id="ARBA00022906"/>
    </source>
</evidence>